<dbReference type="Gene3D" id="2.80.10.50">
    <property type="match status" value="1"/>
</dbReference>
<gene>
    <name evidence="1" type="ORF">C9427_33140</name>
</gene>
<dbReference type="InterPro" id="IPR035992">
    <property type="entry name" value="Ricin_B-like_lectins"/>
</dbReference>
<proteinExistence type="predicted"/>
<dbReference type="Proteomes" id="UP000240259">
    <property type="component" value="Unassembled WGS sequence"/>
</dbReference>
<dbReference type="RefSeq" id="WP_107653136.1">
    <property type="nucleotide sequence ID" value="NZ_PZJX01000086.1"/>
</dbReference>
<keyword evidence="2" id="KW-1185">Reference proteome</keyword>
<protein>
    <submittedName>
        <fullName evidence="1">Uncharacterized protein</fullName>
    </submittedName>
</protein>
<dbReference type="CDD" id="cd00161">
    <property type="entry name" value="beta-trefoil_Ricin-like"/>
    <property type="match status" value="1"/>
</dbReference>
<sequence length="150" mass="16213">MSERIIRWQANTRLGLGVNDQIVGAAVGIWPLSGLGARLVWNIDMSNNAILLDAGGETLALDFKDGKIASEVPLVLSEYKGTPTKSQQWSIILRPGYITSVADTSLVVDDKSRGVGPGNPAWAYVFNGSIAQQWRPMDPFQAAQELTDDA</sequence>
<evidence type="ECO:0000313" key="2">
    <source>
        <dbReference type="Proteomes" id="UP000240259"/>
    </source>
</evidence>
<comment type="caution">
    <text evidence="1">The sequence shown here is derived from an EMBL/GenBank/DDBJ whole genome shotgun (WGS) entry which is preliminary data.</text>
</comment>
<reference evidence="1 2" key="1">
    <citation type="submission" date="2018-03" db="EMBL/GenBank/DDBJ databases">
        <title>Genome sequence of the symbiotic type strain Mesorhizobium helmanticense CSLC115NT isolated from Lotus corniculatus nodules.</title>
        <authorList>
            <person name="Sannazzaro A.I."/>
            <person name="Torres Tejerizo G.A."/>
            <person name="Dip D."/>
            <person name="Caballero M."/>
            <person name="Pistorio M."/>
            <person name="Estrella M.J."/>
        </authorList>
    </citation>
    <scope>NUCLEOTIDE SEQUENCE [LARGE SCALE GENOMIC DNA]</scope>
    <source>
        <strain evidence="1 2">CSLC115N</strain>
    </source>
</reference>
<dbReference type="SUPFAM" id="SSF50370">
    <property type="entry name" value="Ricin B-like lectins"/>
    <property type="match status" value="1"/>
</dbReference>
<organism evidence="1 2">
    <name type="scientific">Mesorhizobium helmanticense</name>
    <dbReference type="NCBI Taxonomy" id="1776423"/>
    <lineage>
        <taxon>Bacteria</taxon>
        <taxon>Pseudomonadati</taxon>
        <taxon>Pseudomonadota</taxon>
        <taxon>Alphaproteobacteria</taxon>
        <taxon>Hyphomicrobiales</taxon>
        <taxon>Phyllobacteriaceae</taxon>
        <taxon>Mesorhizobium</taxon>
    </lineage>
</organism>
<accession>A0A2T4IKP3</accession>
<dbReference type="EMBL" id="PZJX01000086">
    <property type="protein sequence ID" value="PTE06199.1"/>
    <property type="molecule type" value="Genomic_DNA"/>
</dbReference>
<name>A0A2T4IKP3_9HYPH</name>
<evidence type="ECO:0000313" key="1">
    <source>
        <dbReference type="EMBL" id="PTE06199.1"/>
    </source>
</evidence>
<dbReference type="PROSITE" id="PS50231">
    <property type="entry name" value="RICIN_B_LECTIN"/>
    <property type="match status" value="1"/>
</dbReference>
<dbReference type="OrthoDB" id="8453478at2"/>
<dbReference type="AlphaFoldDB" id="A0A2T4IKP3"/>